<keyword evidence="2" id="KW-1185">Reference proteome</keyword>
<protein>
    <recommendedName>
        <fullName evidence="3">Hydantoinase/oxoprolinase family protein</fullName>
    </recommendedName>
</protein>
<name>A0A372JGN8_9ACTN</name>
<accession>A0A372JGN8</accession>
<evidence type="ECO:0008006" key="3">
    <source>
        <dbReference type="Google" id="ProtNLM"/>
    </source>
</evidence>
<dbReference type="AlphaFoldDB" id="A0A372JGN8"/>
<evidence type="ECO:0000313" key="2">
    <source>
        <dbReference type="Proteomes" id="UP000261811"/>
    </source>
</evidence>
<proteinExistence type="predicted"/>
<comment type="caution">
    <text evidence="1">The sequence shown here is derived from an EMBL/GenBank/DDBJ whole genome shotgun (WGS) entry which is preliminary data.</text>
</comment>
<sequence length="72" mass="7599">RPVPVPSPPASRRVRLPGGWTDVPVRARAAHAPGDTFDGPCVVTEPQCSLLVPPGWHGTVDDEGAILLEARP</sequence>
<organism evidence="1 2">
    <name type="scientific">Actinomadura logoneensis</name>
    <dbReference type="NCBI Taxonomy" id="2293572"/>
    <lineage>
        <taxon>Bacteria</taxon>
        <taxon>Bacillati</taxon>
        <taxon>Actinomycetota</taxon>
        <taxon>Actinomycetes</taxon>
        <taxon>Streptosporangiales</taxon>
        <taxon>Thermomonosporaceae</taxon>
        <taxon>Actinomadura</taxon>
    </lineage>
</organism>
<reference evidence="1 2" key="1">
    <citation type="submission" date="2018-08" db="EMBL/GenBank/DDBJ databases">
        <title>Actinomadura jelena sp. nov., a novel Actinomycete isolated from soil in Chad.</title>
        <authorList>
            <person name="Shi L."/>
        </authorList>
    </citation>
    <scope>NUCLEOTIDE SEQUENCE [LARGE SCALE GENOMIC DNA]</scope>
    <source>
        <strain evidence="1 2">NEAU-G17</strain>
    </source>
</reference>
<dbReference type="EMBL" id="QURH01000550">
    <property type="protein sequence ID" value="RFU39130.1"/>
    <property type="molecule type" value="Genomic_DNA"/>
</dbReference>
<evidence type="ECO:0000313" key="1">
    <source>
        <dbReference type="EMBL" id="RFU39130.1"/>
    </source>
</evidence>
<feature type="non-terminal residue" evidence="1">
    <location>
        <position position="1"/>
    </location>
</feature>
<gene>
    <name evidence="1" type="ORF">DZF91_24030</name>
</gene>
<dbReference type="RefSeq" id="WP_207661898.1">
    <property type="nucleotide sequence ID" value="NZ_QURH01000550.1"/>
</dbReference>
<dbReference type="Proteomes" id="UP000261811">
    <property type="component" value="Unassembled WGS sequence"/>
</dbReference>